<evidence type="ECO:0000313" key="2">
    <source>
        <dbReference type="EMBL" id="OMD32955.1"/>
    </source>
</evidence>
<dbReference type="AlphaFoldDB" id="A0A1R0XD03"/>
<reference evidence="2 3" key="1">
    <citation type="submission" date="2016-10" db="EMBL/GenBank/DDBJ databases">
        <title>Paenibacillus species isolates.</title>
        <authorList>
            <person name="Beno S.M."/>
        </authorList>
    </citation>
    <scope>NUCLEOTIDE SEQUENCE [LARGE SCALE GENOMIC DNA]</scope>
    <source>
        <strain evidence="2 3">FSL H7-0604</strain>
    </source>
</reference>
<dbReference type="InterPro" id="IPR038181">
    <property type="entry name" value="Ntox21_sf"/>
</dbReference>
<dbReference type="Proteomes" id="UP000187465">
    <property type="component" value="Unassembled WGS sequence"/>
</dbReference>
<name>A0A1R0XD03_9BACL</name>
<dbReference type="Gene3D" id="3.10.380.20">
    <property type="entry name" value="Novel toxin 21 (CdiA), C-terminal domain"/>
    <property type="match status" value="1"/>
</dbReference>
<dbReference type="Pfam" id="PF15526">
    <property type="entry name" value="Ntox21"/>
    <property type="match status" value="1"/>
</dbReference>
<dbReference type="EMBL" id="MKQP01000015">
    <property type="protein sequence ID" value="OMD32955.1"/>
    <property type="molecule type" value="Genomic_DNA"/>
</dbReference>
<organism evidence="2 3">
    <name type="scientific">Paenibacillus odorifer</name>
    <dbReference type="NCBI Taxonomy" id="189426"/>
    <lineage>
        <taxon>Bacteria</taxon>
        <taxon>Bacillati</taxon>
        <taxon>Bacillota</taxon>
        <taxon>Bacilli</taxon>
        <taxon>Bacillales</taxon>
        <taxon>Paenibacillaceae</taxon>
        <taxon>Paenibacillus</taxon>
    </lineage>
</organism>
<dbReference type="RefSeq" id="WP_076297792.1">
    <property type="nucleotide sequence ID" value="NZ_MKQL01000080.1"/>
</dbReference>
<dbReference type="CDD" id="cd20685">
    <property type="entry name" value="CdiA-CT_Ecl_RNase-like"/>
    <property type="match status" value="1"/>
</dbReference>
<protein>
    <recommendedName>
        <fullName evidence="1">Novel toxin 21 domain-containing protein</fullName>
    </recommendedName>
</protein>
<dbReference type="InterPro" id="IPR028190">
    <property type="entry name" value="Ntox21"/>
</dbReference>
<evidence type="ECO:0000313" key="3">
    <source>
        <dbReference type="Proteomes" id="UP000187465"/>
    </source>
</evidence>
<gene>
    <name evidence="2" type="ORF">BJP51_13400</name>
</gene>
<evidence type="ECO:0000259" key="1">
    <source>
        <dbReference type="Pfam" id="PF15526"/>
    </source>
</evidence>
<proteinExistence type="predicted"/>
<comment type="caution">
    <text evidence="2">The sequence shown here is derived from an EMBL/GenBank/DDBJ whole genome shotgun (WGS) entry which is preliminary data.</text>
</comment>
<sequence length="135" mass="14966">MATSAESSKEQVTSAKNQLMRDYGRVQAMDDAMLGAALSLFAGGSKDKVLKTQVSGKALRLINKETDMLAEYLGFTKTKLKIKDKPVYKNGKLYIVQDLDSHIEGIWKMATKPEYLASKDTRLGTYDALLNRIGD</sequence>
<accession>A0A1R0XD03</accession>
<feature type="domain" description="Novel toxin 21" evidence="1">
    <location>
        <begin position="69"/>
        <end position="135"/>
    </location>
</feature>